<dbReference type="GO" id="GO:0004252">
    <property type="term" value="F:serine-type endopeptidase activity"/>
    <property type="evidence" value="ECO:0007669"/>
    <property type="project" value="InterPro"/>
</dbReference>
<dbReference type="Pfam" id="PF10502">
    <property type="entry name" value="Peptidase_S26"/>
    <property type="match status" value="1"/>
</dbReference>
<dbReference type="InterPro" id="IPR000223">
    <property type="entry name" value="Pept_S26A_signal_pept_1"/>
</dbReference>
<evidence type="ECO:0000256" key="3">
    <source>
        <dbReference type="ARBA" id="ARBA00022801"/>
    </source>
</evidence>
<dbReference type="PROSITE" id="PS00760">
    <property type="entry name" value="SPASE_I_2"/>
    <property type="match status" value="1"/>
</dbReference>
<proteinExistence type="inferred from homology"/>
<protein>
    <submittedName>
        <fullName evidence="6">Signal peptidase I</fullName>
        <ecNumber evidence="6">3.4.21.89</ecNumber>
    </submittedName>
</protein>
<evidence type="ECO:0000256" key="2">
    <source>
        <dbReference type="ARBA" id="ARBA00022670"/>
    </source>
</evidence>
<dbReference type="PROSITE" id="PS00501">
    <property type="entry name" value="SPASE_I_1"/>
    <property type="match status" value="1"/>
</dbReference>
<reference evidence="6" key="1">
    <citation type="submission" date="2016-10" db="EMBL/GenBank/DDBJ databases">
        <title>Sequence of Gallionella enrichment culture.</title>
        <authorList>
            <person name="Poehlein A."/>
            <person name="Muehling M."/>
            <person name="Daniel R."/>
        </authorList>
    </citation>
    <scope>NUCLEOTIDE SEQUENCE</scope>
</reference>
<dbReference type="InterPro" id="IPR019757">
    <property type="entry name" value="Pept_S26A_signal_pept_1_Lys-AS"/>
</dbReference>
<dbReference type="GO" id="GO:0016020">
    <property type="term" value="C:membrane"/>
    <property type="evidence" value="ECO:0007669"/>
    <property type="project" value="InterPro"/>
</dbReference>
<feature type="domain" description="Peptidase S26" evidence="5">
    <location>
        <begin position="39"/>
        <end position="246"/>
    </location>
</feature>
<dbReference type="Gene3D" id="2.10.109.10">
    <property type="entry name" value="Umud Fragment, subunit A"/>
    <property type="match status" value="1"/>
</dbReference>
<evidence type="ECO:0000313" key="6">
    <source>
        <dbReference type="EMBL" id="OIR02883.1"/>
    </source>
</evidence>
<keyword evidence="3 6" id="KW-0378">Hydrolase</keyword>
<evidence type="ECO:0000259" key="5">
    <source>
        <dbReference type="Pfam" id="PF10502"/>
    </source>
</evidence>
<sequence>MMFALFMIVILVVTGLIWIFDILVLRKNRPIGADEPILVEYAKSFFPVILVVFLVRSFVVEPFKIPSGSMMPTLLAGDYILVNKFTYGLRVPILNNTFLAVNHPKRGDVFVFHYPPDPSIDYIKRVVGLPGDKIRYQDKHLTINGKPLEVRSVGDYEYVMSGLNIMTAKEYSEQLGTVKHDILIHDVIGNYDANSIGMKFANNEEVVVPAGHYFAMGDNRDNSSDGRVWGFVPENNLVGKAFFIWMNFDQGSRIGSVIH</sequence>
<gene>
    <name evidence="6" type="primary">lepB_5</name>
    <name evidence="6" type="ORF">GALL_150910</name>
</gene>
<keyword evidence="4" id="KW-0472">Membrane</keyword>
<accession>A0A1J5S4H3</accession>
<dbReference type="CDD" id="cd06530">
    <property type="entry name" value="S26_SPase_I"/>
    <property type="match status" value="1"/>
</dbReference>
<keyword evidence="4" id="KW-1133">Transmembrane helix</keyword>
<keyword evidence="2" id="KW-0645">Protease</keyword>
<dbReference type="InterPro" id="IPR019533">
    <property type="entry name" value="Peptidase_S26"/>
</dbReference>
<dbReference type="GO" id="GO:0006465">
    <property type="term" value="P:signal peptide processing"/>
    <property type="evidence" value="ECO:0007669"/>
    <property type="project" value="InterPro"/>
</dbReference>
<dbReference type="PRINTS" id="PR00727">
    <property type="entry name" value="LEADERPTASE"/>
</dbReference>
<dbReference type="AlphaFoldDB" id="A0A1J5S4H3"/>
<dbReference type="InterPro" id="IPR036286">
    <property type="entry name" value="LexA/Signal_pep-like_sf"/>
</dbReference>
<dbReference type="NCBIfam" id="TIGR02227">
    <property type="entry name" value="sigpep_I_bact"/>
    <property type="match status" value="1"/>
</dbReference>
<evidence type="ECO:0000256" key="1">
    <source>
        <dbReference type="ARBA" id="ARBA00009370"/>
    </source>
</evidence>
<comment type="caution">
    <text evidence="6">The sequence shown here is derived from an EMBL/GenBank/DDBJ whole genome shotgun (WGS) entry which is preliminary data.</text>
</comment>
<dbReference type="InterPro" id="IPR019756">
    <property type="entry name" value="Pept_S26A_signal_pept_1_Ser-AS"/>
</dbReference>
<organism evidence="6">
    <name type="scientific">mine drainage metagenome</name>
    <dbReference type="NCBI Taxonomy" id="410659"/>
    <lineage>
        <taxon>unclassified sequences</taxon>
        <taxon>metagenomes</taxon>
        <taxon>ecological metagenomes</taxon>
    </lineage>
</organism>
<feature type="transmembrane region" description="Helical" evidence="4">
    <location>
        <begin position="6"/>
        <end position="25"/>
    </location>
</feature>
<dbReference type="SUPFAM" id="SSF51306">
    <property type="entry name" value="LexA/Signal peptidase"/>
    <property type="match status" value="1"/>
</dbReference>
<dbReference type="GO" id="GO:0009003">
    <property type="term" value="F:signal peptidase activity"/>
    <property type="evidence" value="ECO:0007669"/>
    <property type="project" value="UniProtKB-EC"/>
</dbReference>
<name>A0A1J5S4H3_9ZZZZ</name>
<dbReference type="EC" id="3.4.21.89" evidence="6"/>
<dbReference type="EMBL" id="MLJW01000071">
    <property type="protein sequence ID" value="OIR02883.1"/>
    <property type="molecule type" value="Genomic_DNA"/>
</dbReference>
<dbReference type="PANTHER" id="PTHR43390">
    <property type="entry name" value="SIGNAL PEPTIDASE I"/>
    <property type="match status" value="1"/>
</dbReference>
<evidence type="ECO:0000256" key="4">
    <source>
        <dbReference type="SAM" id="Phobius"/>
    </source>
</evidence>
<dbReference type="PANTHER" id="PTHR43390:SF1">
    <property type="entry name" value="CHLOROPLAST PROCESSING PEPTIDASE"/>
    <property type="match status" value="1"/>
</dbReference>
<feature type="transmembrane region" description="Helical" evidence="4">
    <location>
        <begin position="37"/>
        <end position="59"/>
    </location>
</feature>
<comment type="similarity">
    <text evidence="1">Belongs to the peptidase S26 family.</text>
</comment>
<keyword evidence="4" id="KW-0812">Transmembrane</keyword>